<reference evidence="4" key="1">
    <citation type="submission" date="2024-07" db="EMBL/GenBank/DDBJ databases">
        <title>Two chromosome-level genome assemblies of Korean endemic species Abeliophyllum distichum and Forsythia ovata (Oleaceae).</title>
        <authorList>
            <person name="Jang H."/>
        </authorList>
    </citation>
    <scope>NUCLEOTIDE SEQUENCE [LARGE SCALE GENOMIC DNA]</scope>
</reference>
<evidence type="ECO:0000313" key="3">
    <source>
        <dbReference type="EMBL" id="KAL2546457.1"/>
    </source>
</evidence>
<protein>
    <submittedName>
        <fullName evidence="3">Uncharacterized protein</fullName>
    </submittedName>
</protein>
<dbReference type="PANTHER" id="PTHR36715:SF1">
    <property type="entry name" value="PROTEIN, PUTATIVE-RELATED"/>
    <property type="match status" value="1"/>
</dbReference>
<feature type="compositionally biased region" description="Acidic residues" evidence="1">
    <location>
        <begin position="78"/>
        <end position="95"/>
    </location>
</feature>
<keyword evidence="2" id="KW-0812">Transmembrane</keyword>
<accession>A0ABD1WA51</accession>
<dbReference type="EMBL" id="JBFOLJ010000004">
    <property type="protein sequence ID" value="KAL2546457.1"/>
    <property type="molecule type" value="Genomic_DNA"/>
</dbReference>
<sequence>MNVISGFESGMICLQNPSLISHFFSLSYIYNFWKWGALSLAILATFVRIIRRGKIIFIRLHAVEPSPQAFVQTDEFEFSDDDDCSSVSSEEEEEGNSPMTSFEDQQDVDKDFRVKGSSFYLKLQWQNSISRHMRRRRSGGERFAWSQFTSSKNVVKLWDSLGLGLDVFEENNDNDSRRVVSIWDFKKDEKNSNFSSWHWTIPAVASPKMVFTAERNEKGDGVVLGGYDIRMRRRIPAVSAEWCSPSAAVTEMLTVSTGGVEKVYVRDEITGLLTVGDVRNVTAPLENVTDCDGDRWWDADADIVDDEFGFVDGSR</sequence>
<feature type="region of interest" description="Disordered" evidence="1">
    <location>
        <begin position="78"/>
        <end position="104"/>
    </location>
</feature>
<evidence type="ECO:0000256" key="1">
    <source>
        <dbReference type="SAM" id="MobiDB-lite"/>
    </source>
</evidence>
<feature type="transmembrane region" description="Helical" evidence="2">
    <location>
        <begin position="32"/>
        <end position="50"/>
    </location>
</feature>
<evidence type="ECO:0000256" key="2">
    <source>
        <dbReference type="SAM" id="Phobius"/>
    </source>
</evidence>
<keyword evidence="2" id="KW-1133">Transmembrane helix</keyword>
<dbReference type="Proteomes" id="UP001604277">
    <property type="component" value="Unassembled WGS sequence"/>
</dbReference>
<keyword evidence="4" id="KW-1185">Reference proteome</keyword>
<organism evidence="3 4">
    <name type="scientific">Forsythia ovata</name>
    <dbReference type="NCBI Taxonomy" id="205694"/>
    <lineage>
        <taxon>Eukaryota</taxon>
        <taxon>Viridiplantae</taxon>
        <taxon>Streptophyta</taxon>
        <taxon>Embryophyta</taxon>
        <taxon>Tracheophyta</taxon>
        <taxon>Spermatophyta</taxon>
        <taxon>Magnoliopsida</taxon>
        <taxon>eudicotyledons</taxon>
        <taxon>Gunneridae</taxon>
        <taxon>Pentapetalae</taxon>
        <taxon>asterids</taxon>
        <taxon>lamiids</taxon>
        <taxon>Lamiales</taxon>
        <taxon>Oleaceae</taxon>
        <taxon>Forsythieae</taxon>
        <taxon>Forsythia</taxon>
    </lineage>
</organism>
<comment type="caution">
    <text evidence="3">The sequence shown here is derived from an EMBL/GenBank/DDBJ whole genome shotgun (WGS) entry which is preliminary data.</text>
</comment>
<dbReference type="PANTHER" id="PTHR36715">
    <property type="entry name" value="BNAANNG41370D PROTEIN"/>
    <property type="match status" value="1"/>
</dbReference>
<dbReference type="AlphaFoldDB" id="A0ABD1WA51"/>
<proteinExistence type="predicted"/>
<evidence type="ECO:0000313" key="4">
    <source>
        <dbReference type="Proteomes" id="UP001604277"/>
    </source>
</evidence>
<name>A0ABD1WA51_9LAMI</name>
<gene>
    <name evidence="3" type="ORF">Fot_15690</name>
</gene>
<keyword evidence="2" id="KW-0472">Membrane</keyword>